<protein>
    <recommendedName>
        <fullName evidence="3">DUF4412 domain-containing protein</fullName>
    </recommendedName>
</protein>
<name>A0AAE7BI86_9BACT</name>
<dbReference type="RefSeq" id="WP_129011930.1">
    <property type="nucleotide sequence ID" value="NZ_CP053835.1"/>
</dbReference>
<evidence type="ECO:0008006" key="3">
    <source>
        <dbReference type="Google" id="ProtNLM"/>
    </source>
</evidence>
<dbReference type="Proteomes" id="UP000503313">
    <property type="component" value="Chromosome"/>
</dbReference>
<gene>
    <name evidence="1" type="ORF">ADFLV_2327</name>
</gene>
<dbReference type="AlphaFoldDB" id="A0AAE7BI86"/>
<proteinExistence type="predicted"/>
<evidence type="ECO:0000313" key="1">
    <source>
        <dbReference type="EMBL" id="QKF78332.1"/>
    </source>
</evidence>
<keyword evidence="2" id="KW-1185">Reference proteome</keyword>
<dbReference type="EMBL" id="CP053835">
    <property type="protein sequence ID" value="QKF78332.1"/>
    <property type="molecule type" value="Genomic_DNA"/>
</dbReference>
<organism evidence="1 2">
    <name type="scientific">Arcobacter defluvii</name>
    <dbReference type="NCBI Taxonomy" id="873191"/>
    <lineage>
        <taxon>Bacteria</taxon>
        <taxon>Pseudomonadati</taxon>
        <taxon>Campylobacterota</taxon>
        <taxon>Epsilonproteobacteria</taxon>
        <taxon>Campylobacterales</taxon>
        <taxon>Arcobacteraceae</taxon>
        <taxon>Arcobacter</taxon>
    </lineage>
</organism>
<evidence type="ECO:0000313" key="2">
    <source>
        <dbReference type="Proteomes" id="UP000503313"/>
    </source>
</evidence>
<dbReference type="KEGG" id="adz:ADFLV_2327"/>
<accession>A0AAE7BI86</accession>
<sequence>MGKIKYIFIFLLIGLVDLFAGNRYEIKSGIVEYEIAGNAEGTEKGDTISGTSKLYFKDFGNLELTDERIVQTIMGEKEEERTVSKIVNDKMLTADFNDEVIYSQKLVLDEENPIQNIKTYDSFIQMGAKNLGTEEILGYKCDIWQLGEDKIWVYKSVPLKQISQSLGIIQIQQAKFAVFNIDIKDDKFKLPPFPIKPIEEIIGDSEAEFPNISPEQEKMMNEMMKEPKK</sequence>
<reference evidence="1 2" key="1">
    <citation type="submission" date="2020-05" db="EMBL/GenBank/DDBJ databases">
        <title>Complete genome sequencing of Campylobacter and Arcobacter type strains.</title>
        <authorList>
            <person name="Miller W.G."/>
            <person name="Yee E."/>
        </authorList>
    </citation>
    <scope>NUCLEOTIDE SEQUENCE [LARGE SCALE GENOMIC DNA]</scope>
    <source>
        <strain evidence="1 2">LMG 25694</strain>
    </source>
</reference>